<evidence type="ECO:0000313" key="3">
    <source>
        <dbReference type="Proteomes" id="UP000678545"/>
    </source>
</evidence>
<keyword evidence="3" id="KW-1185">Reference proteome</keyword>
<keyword evidence="1" id="KW-1133">Transmembrane helix</keyword>
<proteinExistence type="predicted"/>
<sequence length="234" mass="25296">MTQQVKKPRQSGFTVLEMAVVLVIIGLVIGAVTIGTNVQRGASYQRMSSDFVQAWVTAYDRFYEGTGRPPGDVVAAPTGLVNGAVSSDLCGANLRNAMQAAGIEMPAGRAEGFEDRYVYLDGNGNPQEATVCFLAVPWSEPGATAGTHVTRNRNVMRIEGITPAIANLLDNMFDARSNASFGKMRQVGQHNITTTGRTAVNWSNTEIDRYSDAASRARDEDQVVVLNAYIKMSR</sequence>
<keyword evidence="1" id="KW-0472">Membrane</keyword>
<evidence type="ECO:0000256" key="1">
    <source>
        <dbReference type="SAM" id="Phobius"/>
    </source>
</evidence>
<name>A0A941E4A2_9BURK</name>
<dbReference type="InterPro" id="IPR045584">
    <property type="entry name" value="Pilin-like"/>
</dbReference>
<dbReference type="Pfam" id="PF07963">
    <property type="entry name" value="N_methyl"/>
    <property type="match status" value="1"/>
</dbReference>
<gene>
    <name evidence="2" type="ORF">KDM90_12705</name>
</gene>
<protein>
    <submittedName>
        <fullName evidence="2">Prepilin-type N-terminal cleavage/methylation domain-containing protein</fullName>
    </submittedName>
</protein>
<dbReference type="Proteomes" id="UP000678545">
    <property type="component" value="Unassembled WGS sequence"/>
</dbReference>
<reference evidence="2" key="1">
    <citation type="submission" date="2021-04" db="EMBL/GenBank/DDBJ databases">
        <title>novel species isolated from subtropical streams in China.</title>
        <authorList>
            <person name="Lu H."/>
        </authorList>
    </citation>
    <scope>NUCLEOTIDE SEQUENCE</scope>
    <source>
        <strain evidence="2">FT137W</strain>
    </source>
</reference>
<feature type="transmembrane region" description="Helical" evidence="1">
    <location>
        <begin position="12"/>
        <end position="34"/>
    </location>
</feature>
<organism evidence="2 3">
    <name type="scientific">Undibacterium fentianense</name>
    <dbReference type="NCBI Taxonomy" id="2828728"/>
    <lineage>
        <taxon>Bacteria</taxon>
        <taxon>Pseudomonadati</taxon>
        <taxon>Pseudomonadota</taxon>
        <taxon>Betaproteobacteria</taxon>
        <taxon>Burkholderiales</taxon>
        <taxon>Oxalobacteraceae</taxon>
        <taxon>Undibacterium</taxon>
    </lineage>
</organism>
<dbReference type="NCBIfam" id="TIGR02532">
    <property type="entry name" value="IV_pilin_GFxxxE"/>
    <property type="match status" value="1"/>
</dbReference>
<dbReference type="AlphaFoldDB" id="A0A941E4A2"/>
<dbReference type="InterPro" id="IPR012902">
    <property type="entry name" value="N_methyl_site"/>
</dbReference>
<keyword evidence="1" id="KW-0812">Transmembrane</keyword>
<accession>A0A941E4A2</accession>
<comment type="caution">
    <text evidence="2">The sequence shown here is derived from an EMBL/GenBank/DDBJ whole genome shotgun (WGS) entry which is preliminary data.</text>
</comment>
<dbReference type="EMBL" id="JAGSPJ010000005">
    <property type="protein sequence ID" value="MBR7800862.1"/>
    <property type="molecule type" value="Genomic_DNA"/>
</dbReference>
<dbReference type="SUPFAM" id="SSF54523">
    <property type="entry name" value="Pili subunits"/>
    <property type="match status" value="1"/>
</dbReference>
<evidence type="ECO:0000313" key="2">
    <source>
        <dbReference type="EMBL" id="MBR7800862.1"/>
    </source>
</evidence>